<dbReference type="PROSITE" id="PS50222">
    <property type="entry name" value="EF_HAND_2"/>
    <property type="match status" value="1"/>
</dbReference>
<feature type="non-terminal residue" evidence="3">
    <location>
        <position position="57"/>
    </location>
</feature>
<name>A0ABD0RGR6_CIRMR</name>
<dbReference type="Proteomes" id="UP001529510">
    <property type="component" value="Unassembled WGS sequence"/>
</dbReference>
<sequence>TEFDDVEDKASYKAMLTRDERRFKSADRDGDGVATREEFTAFLHPEEFDYMRDIVIQ</sequence>
<organism evidence="3 4">
    <name type="scientific">Cirrhinus mrigala</name>
    <name type="common">Mrigala</name>
    <dbReference type="NCBI Taxonomy" id="683832"/>
    <lineage>
        <taxon>Eukaryota</taxon>
        <taxon>Metazoa</taxon>
        <taxon>Chordata</taxon>
        <taxon>Craniata</taxon>
        <taxon>Vertebrata</taxon>
        <taxon>Euteleostomi</taxon>
        <taxon>Actinopterygii</taxon>
        <taxon>Neopterygii</taxon>
        <taxon>Teleostei</taxon>
        <taxon>Ostariophysi</taxon>
        <taxon>Cypriniformes</taxon>
        <taxon>Cyprinidae</taxon>
        <taxon>Labeoninae</taxon>
        <taxon>Labeonini</taxon>
        <taxon>Cirrhinus</taxon>
    </lineage>
</organism>
<evidence type="ECO:0000313" key="3">
    <source>
        <dbReference type="EMBL" id="KAL0197734.1"/>
    </source>
</evidence>
<comment type="similarity">
    <text evidence="1">Belongs to the CREC family.</text>
</comment>
<evidence type="ECO:0000259" key="2">
    <source>
        <dbReference type="PROSITE" id="PS50222"/>
    </source>
</evidence>
<dbReference type="InterPro" id="IPR011992">
    <property type="entry name" value="EF-hand-dom_pair"/>
</dbReference>
<keyword evidence="4" id="KW-1185">Reference proteome</keyword>
<feature type="non-terminal residue" evidence="3">
    <location>
        <position position="1"/>
    </location>
</feature>
<dbReference type="PANTHER" id="PTHR10827:SF91">
    <property type="entry name" value="RETICULOCALBIN 3, EF-HAND CALCIUM BINDING DOMAIN"/>
    <property type="match status" value="1"/>
</dbReference>
<dbReference type="AlphaFoldDB" id="A0ABD0RGR6"/>
<dbReference type="InterPro" id="IPR002048">
    <property type="entry name" value="EF_hand_dom"/>
</dbReference>
<dbReference type="EMBL" id="JAMKFB020000003">
    <property type="protein sequence ID" value="KAL0197734.1"/>
    <property type="molecule type" value="Genomic_DNA"/>
</dbReference>
<dbReference type="Gene3D" id="1.10.238.10">
    <property type="entry name" value="EF-hand"/>
    <property type="match status" value="1"/>
</dbReference>
<feature type="domain" description="EF-hand" evidence="2">
    <location>
        <begin position="14"/>
        <end position="49"/>
    </location>
</feature>
<dbReference type="PANTHER" id="PTHR10827">
    <property type="entry name" value="RETICULOCALBIN"/>
    <property type="match status" value="1"/>
</dbReference>
<reference evidence="3 4" key="1">
    <citation type="submission" date="2024-05" db="EMBL/GenBank/DDBJ databases">
        <title>Genome sequencing and assembly of Indian major carp, Cirrhinus mrigala (Hamilton, 1822).</title>
        <authorList>
            <person name="Mohindra V."/>
            <person name="Chowdhury L.M."/>
            <person name="Lal K."/>
            <person name="Jena J.K."/>
        </authorList>
    </citation>
    <scope>NUCLEOTIDE SEQUENCE [LARGE SCALE GENOMIC DNA]</scope>
    <source>
        <strain evidence="3">CM1030</strain>
        <tissue evidence="3">Blood</tissue>
    </source>
</reference>
<gene>
    <name evidence="3" type="ORF">M9458_006274</name>
</gene>
<evidence type="ECO:0000256" key="1">
    <source>
        <dbReference type="ARBA" id="ARBA00006431"/>
    </source>
</evidence>
<accession>A0ABD0RGR6</accession>
<protein>
    <recommendedName>
        <fullName evidence="2">EF-hand domain-containing protein</fullName>
    </recommendedName>
</protein>
<dbReference type="SUPFAM" id="SSF47473">
    <property type="entry name" value="EF-hand"/>
    <property type="match status" value="1"/>
</dbReference>
<evidence type="ECO:0000313" key="4">
    <source>
        <dbReference type="Proteomes" id="UP001529510"/>
    </source>
</evidence>
<comment type="caution">
    <text evidence="3">The sequence shown here is derived from an EMBL/GenBank/DDBJ whole genome shotgun (WGS) entry which is preliminary data.</text>
</comment>
<proteinExistence type="inferred from homology"/>